<feature type="transmembrane region" description="Helical" evidence="8">
    <location>
        <begin position="250"/>
        <end position="272"/>
    </location>
</feature>
<evidence type="ECO:0000256" key="1">
    <source>
        <dbReference type="ARBA" id="ARBA00004429"/>
    </source>
</evidence>
<dbReference type="EMBL" id="JACHWS010000004">
    <property type="protein sequence ID" value="MBB3039525.1"/>
    <property type="molecule type" value="Genomic_DNA"/>
</dbReference>
<evidence type="ECO:0000313" key="11">
    <source>
        <dbReference type="Proteomes" id="UP000567922"/>
    </source>
</evidence>
<dbReference type="OrthoDB" id="9809681at2"/>
<dbReference type="PANTHER" id="PTHR43357:SF4">
    <property type="entry name" value="INNER MEMBRANE ABC TRANSPORTER PERMEASE PROTEIN YDCV"/>
    <property type="match status" value="1"/>
</dbReference>
<dbReference type="Gene3D" id="1.10.3720.10">
    <property type="entry name" value="MetI-like"/>
    <property type="match status" value="1"/>
</dbReference>
<comment type="caution">
    <text evidence="10">The sequence shown here is derived from an EMBL/GenBank/DDBJ whole genome shotgun (WGS) entry which is preliminary data.</text>
</comment>
<evidence type="ECO:0000256" key="5">
    <source>
        <dbReference type="ARBA" id="ARBA00022692"/>
    </source>
</evidence>
<keyword evidence="6 8" id="KW-1133">Transmembrane helix</keyword>
<name>A0A839RRQ0_9ACTN</name>
<feature type="transmembrane region" description="Helical" evidence="8">
    <location>
        <begin position="60"/>
        <end position="90"/>
    </location>
</feature>
<dbReference type="Pfam" id="PF00528">
    <property type="entry name" value="BPD_transp_1"/>
    <property type="match status" value="1"/>
</dbReference>
<dbReference type="InterPro" id="IPR000515">
    <property type="entry name" value="MetI-like"/>
</dbReference>
<reference evidence="10 11" key="1">
    <citation type="submission" date="2020-08" db="EMBL/GenBank/DDBJ databases">
        <title>Sequencing the genomes of 1000 actinobacteria strains.</title>
        <authorList>
            <person name="Klenk H.-P."/>
        </authorList>
    </citation>
    <scope>NUCLEOTIDE SEQUENCE [LARGE SCALE GENOMIC DNA]</scope>
    <source>
        <strain evidence="10 11">DSM 45258</strain>
    </source>
</reference>
<keyword evidence="4" id="KW-0997">Cell inner membrane</keyword>
<dbReference type="GO" id="GO:0055085">
    <property type="term" value="P:transmembrane transport"/>
    <property type="evidence" value="ECO:0007669"/>
    <property type="project" value="InterPro"/>
</dbReference>
<evidence type="ECO:0000256" key="3">
    <source>
        <dbReference type="ARBA" id="ARBA00022475"/>
    </source>
</evidence>
<feature type="transmembrane region" description="Helical" evidence="8">
    <location>
        <begin position="102"/>
        <end position="124"/>
    </location>
</feature>
<keyword evidence="3" id="KW-1003">Cell membrane</keyword>
<evidence type="ECO:0000259" key="9">
    <source>
        <dbReference type="PROSITE" id="PS50928"/>
    </source>
</evidence>
<keyword evidence="2 8" id="KW-0813">Transport</keyword>
<dbReference type="GO" id="GO:0005886">
    <property type="term" value="C:plasma membrane"/>
    <property type="evidence" value="ECO:0007669"/>
    <property type="project" value="UniProtKB-SubCell"/>
</dbReference>
<dbReference type="Proteomes" id="UP000567922">
    <property type="component" value="Unassembled WGS sequence"/>
</dbReference>
<evidence type="ECO:0000256" key="6">
    <source>
        <dbReference type="ARBA" id="ARBA00022989"/>
    </source>
</evidence>
<keyword evidence="11" id="KW-1185">Reference proteome</keyword>
<evidence type="ECO:0000256" key="7">
    <source>
        <dbReference type="ARBA" id="ARBA00023136"/>
    </source>
</evidence>
<gene>
    <name evidence="10" type="ORF">FHU29_004013</name>
</gene>
<evidence type="ECO:0000256" key="4">
    <source>
        <dbReference type="ARBA" id="ARBA00022519"/>
    </source>
</evidence>
<organism evidence="10 11">
    <name type="scientific">Hoyosella altamirensis</name>
    <dbReference type="NCBI Taxonomy" id="616997"/>
    <lineage>
        <taxon>Bacteria</taxon>
        <taxon>Bacillati</taxon>
        <taxon>Actinomycetota</taxon>
        <taxon>Actinomycetes</taxon>
        <taxon>Mycobacteriales</taxon>
        <taxon>Hoyosellaceae</taxon>
        <taxon>Hoyosella</taxon>
    </lineage>
</organism>
<keyword evidence="5 8" id="KW-0812">Transmembrane</keyword>
<dbReference type="PANTHER" id="PTHR43357">
    <property type="entry name" value="INNER MEMBRANE ABC TRANSPORTER PERMEASE PROTEIN YDCV"/>
    <property type="match status" value="1"/>
</dbReference>
<evidence type="ECO:0000256" key="8">
    <source>
        <dbReference type="RuleBase" id="RU363032"/>
    </source>
</evidence>
<protein>
    <submittedName>
        <fullName evidence="10">Putative spermidine/putrescine transport system permease protein</fullName>
    </submittedName>
</protein>
<dbReference type="InterPro" id="IPR035906">
    <property type="entry name" value="MetI-like_sf"/>
</dbReference>
<evidence type="ECO:0000313" key="10">
    <source>
        <dbReference type="EMBL" id="MBB3039525.1"/>
    </source>
</evidence>
<dbReference type="PROSITE" id="PS50928">
    <property type="entry name" value="ABC_TM1"/>
    <property type="match status" value="1"/>
</dbReference>
<comment type="subcellular location">
    <subcellularLocation>
        <location evidence="1">Cell inner membrane</location>
        <topology evidence="1">Multi-pass membrane protein</topology>
    </subcellularLocation>
    <subcellularLocation>
        <location evidence="8">Cell membrane</location>
        <topology evidence="8">Multi-pass membrane protein</topology>
    </subcellularLocation>
</comment>
<feature type="transmembrane region" description="Helical" evidence="8">
    <location>
        <begin position="144"/>
        <end position="169"/>
    </location>
</feature>
<comment type="similarity">
    <text evidence="8">Belongs to the binding-protein-dependent transport system permease family.</text>
</comment>
<dbReference type="SUPFAM" id="SSF161098">
    <property type="entry name" value="MetI-like"/>
    <property type="match status" value="1"/>
</dbReference>
<feature type="transmembrane region" description="Helical" evidence="8">
    <location>
        <begin position="190"/>
        <end position="214"/>
    </location>
</feature>
<accession>A0A839RRQ0</accession>
<dbReference type="AlphaFoldDB" id="A0A839RRQ0"/>
<dbReference type="RefSeq" id="WP_064438436.1">
    <property type="nucleotide sequence ID" value="NZ_BDDI01000001.1"/>
</dbReference>
<feature type="domain" description="ABC transmembrane type-1" evidence="9">
    <location>
        <begin position="64"/>
        <end position="271"/>
    </location>
</feature>
<evidence type="ECO:0000256" key="2">
    <source>
        <dbReference type="ARBA" id="ARBA00022448"/>
    </source>
</evidence>
<feature type="transmembrane region" description="Helical" evidence="8">
    <location>
        <begin position="12"/>
        <end position="40"/>
    </location>
</feature>
<keyword evidence="7 8" id="KW-0472">Membrane</keyword>
<sequence>MSGRTARLRATALLLPALVPTAIVLVAGLGTVALQAFGLMPLVGEPAFSTQTFTAQSDDLITATLLSLAIAASSTILASLIGLAAALAIVANGRVVAALATLTIPIPHLIGAAAIGLLLSDAGLLARVFRMDSATWPQLVGGRWWIAVIAEFTWKESAFIALVVAAALATRVTGYSEAAAVLGAGRWQRFRLVTLPLATPALAAAAMITFVYSFGSFEVARLLGRPHPEPLPVMAVRLFSAIDLAARPNAAAAASVSVALCLMMLAAALFVLRRSSLWR</sequence>
<proteinExistence type="inferred from homology"/>